<feature type="compositionally biased region" description="Basic and acidic residues" evidence="1">
    <location>
        <begin position="236"/>
        <end position="256"/>
    </location>
</feature>
<dbReference type="AlphaFoldDB" id="A0A6A5WYT8"/>
<keyword evidence="3" id="KW-1185">Reference proteome</keyword>
<feature type="region of interest" description="Disordered" evidence="1">
    <location>
        <begin position="85"/>
        <end position="108"/>
    </location>
</feature>
<protein>
    <submittedName>
        <fullName evidence="2">Uncharacterized protein</fullName>
    </submittedName>
</protein>
<dbReference type="Proteomes" id="UP000799779">
    <property type="component" value="Unassembled WGS sequence"/>
</dbReference>
<feature type="compositionally biased region" description="Acidic residues" evidence="1">
    <location>
        <begin position="257"/>
        <end position="269"/>
    </location>
</feature>
<proteinExistence type="predicted"/>
<gene>
    <name evidence="2" type="ORF">P154DRAFT_178575</name>
</gene>
<evidence type="ECO:0000313" key="3">
    <source>
        <dbReference type="Proteomes" id="UP000799779"/>
    </source>
</evidence>
<dbReference type="EMBL" id="ML977558">
    <property type="protein sequence ID" value="KAF2006920.1"/>
    <property type="molecule type" value="Genomic_DNA"/>
</dbReference>
<feature type="compositionally biased region" description="Low complexity" evidence="1">
    <location>
        <begin position="309"/>
        <end position="320"/>
    </location>
</feature>
<evidence type="ECO:0000313" key="2">
    <source>
        <dbReference type="EMBL" id="KAF2006920.1"/>
    </source>
</evidence>
<feature type="compositionally biased region" description="Acidic residues" evidence="1">
    <location>
        <begin position="286"/>
        <end position="308"/>
    </location>
</feature>
<organism evidence="2 3">
    <name type="scientific">Amniculicola lignicola CBS 123094</name>
    <dbReference type="NCBI Taxonomy" id="1392246"/>
    <lineage>
        <taxon>Eukaryota</taxon>
        <taxon>Fungi</taxon>
        <taxon>Dikarya</taxon>
        <taxon>Ascomycota</taxon>
        <taxon>Pezizomycotina</taxon>
        <taxon>Dothideomycetes</taxon>
        <taxon>Pleosporomycetidae</taxon>
        <taxon>Pleosporales</taxon>
        <taxon>Amniculicolaceae</taxon>
        <taxon>Amniculicola</taxon>
    </lineage>
</organism>
<accession>A0A6A5WYT8</accession>
<feature type="region of interest" description="Disordered" evidence="1">
    <location>
        <begin position="236"/>
        <end position="332"/>
    </location>
</feature>
<dbReference type="OrthoDB" id="3792198at2759"/>
<feature type="compositionally biased region" description="Acidic residues" evidence="1">
    <location>
        <begin position="321"/>
        <end position="332"/>
    </location>
</feature>
<name>A0A6A5WYT8_9PLEO</name>
<sequence>MDFFLPPSTFTFQSTTAYVWKPSPLSKKPRVSTYGSHNSIAKDAFWASSLAGLNDDDARAAAVEALHSSLAPKPPKALVIIERKPTPPLPIDNGPHPSGSSTMEHGQDLPTHASFERFSSSDSFAWRCDITHALGRYYMAGDKKCCPGCGSHFNGGGRKRVMDFFLPSGYVVRQIAPLHLQDWQAGRKPKTKKGLSTHNQMANLNYWNIIDEQGLDHEDACKLAIQMTDEYLDRQAKSQIKRDEEKAVTADEHHQVDDDDQEEDVDMDAANEAHQPGPLVFSLAPQDDDLDMKDIMDLSDDSGSEESDSGTLSRDPTPDTSSDDETSGSDSE</sequence>
<reference evidence="2" key="1">
    <citation type="journal article" date="2020" name="Stud. Mycol.">
        <title>101 Dothideomycetes genomes: a test case for predicting lifestyles and emergence of pathogens.</title>
        <authorList>
            <person name="Haridas S."/>
            <person name="Albert R."/>
            <person name="Binder M."/>
            <person name="Bloem J."/>
            <person name="Labutti K."/>
            <person name="Salamov A."/>
            <person name="Andreopoulos B."/>
            <person name="Baker S."/>
            <person name="Barry K."/>
            <person name="Bills G."/>
            <person name="Bluhm B."/>
            <person name="Cannon C."/>
            <person name="Castanera R."/>
            <person name="Culley D."/>
            <person name="Daum C."/>
            <person name="Ezra D."/>
            <person name="Gonzalez J."/>
            <person name="Henrissat B."/>
            <person name="Kuo A."/>
            <person name="Liang C."/>
            <person name="Lipzen A."/>
            <person name="Lutzoni F."/>
            <person name="Magnuson J."/>
            <person name="Mondo S."/>
            <person name="Nolan M."/>
            <person name="Ohm R."/>
            <person name="Pangilinan J."/>
            <person name="Park H.-J."/>
            <person name="Ramirez L."/>
            <person name="Alfaro M."/>
            <person name="Sun H."/>
            <person name="Tritt A."/>
            <person name="Yoshinaga Y."/>
            <person name="Zwiers L.-H."/>
            <person name="Turgeon B."/>
            <person name="Goodwin S."/>
            <person name="Spatafora J."/>
            <person name="Crous P."/>
            <person name="Grigoriev I."/>
        </authorList>
    </citation>
    <scope>NUCLEOTIDE SEQUENCE</scope>
    <source>
        <strain evidence="2">CBS 123094</strain>
    </source>
</reference>
<evidence type="ECO:0000256" key="1">
    <source>
        <dbReference type="SAM" id="MobiDB-lite"/>
    </source>
</evidence>